<reference evidence="2 3" key="1">
    <citation type="submission" date="2022-11" db="EMBL/GenBank/DDBJ databases">
        <title>Spartinivicinus poritis sp. nov., isolated from scleractinian coral Porites lutea.</title>
        <authorList>
            <person name="Zhang G."/>
            <person name="Cai L."/>
            <person name="Wei Q."/>
        </authorList>
    </citation>
    <scope>NUCLEOTIDE SEQUENCE [LARGE SCALE GENOMIC DNA]</scope>
    <source>
        <strain evidence="2 3">A2-2</strain>
    </source>
</reference>
<proteinExistence type="predicted"/>
<accession>A0ABT5U6P0</accession>
<evidence type="ECO:0000259" key="1">
    <source>
        <dbReference type="Pfam" id="PF09836"/>
    </source>
</evidence>
<gene>
    <name evidence="2" type="ORF">ORQ98_08625</name>
</gene>
<keyword evidence="2" id="KW-0238">DNA-binding</keyword>
<protein>
    <submittedName>
        <fullName evidence="2">DNA-binding domain-containing protein</fullName>
    </submittedName>
</protein>
<comment type="caution">
    <text evidence="2">The sequence shown here is derived from an EMBL/GenBank/DDBJ whole genome shotgun (WGS) entry which is preliminary data.</text>
</comment>
<dbReference type="EMBL" id="JAPMOU010000008">
    <property type="protein sequence ID" value="MDE1462034.1"/>
    <property type="molecule type" value="Genomic_DNA"/>
</dbReference>
<evidence type="ECO:0000313" key="2">
    <source>
        <dbReference type="EMBL" id="MDE1462034.1"/>
    </source>
</evidence>
<dbReference type="InterPro" id="IPR018640">
    <property type="entry name" value="DUF2063"/>
</dbReference>
<dbReference type="Pfam" id="PF09836">
    <property type="entry name" value="DUF2063"/>
    <property type="match status" value="1"/>
</dbReference>
<dbReference type="RefSeq" id="WP_274688393.1">
    <property type="nucleotide sequence ID" value="NZ_JAPMOU010000008.1"/>
</dbReference>
<sequence>MSQLKLTSEPGNQQALWDKDNSLKISLDKHQQWFQAVTTYNRGLYYGLQAAEQQYDLTAEQVVVAGHLDSKHRLAIYANGYVARLLECLRADYSALCRMLGQSLFDTFACAYITETPSKSFTLFELGKGFPDFLARTRPCGDNISPELEKQLLLPIELAKLERQRVEVIRCVGHENDTNTYFDLEILPVIDNSSVALSKTARLGCYSFPLVEYLQKLDSQQAANPPEPKLDYLIVYRSNYRVKIESITNWQYEFLLACKNKTSINQVVKATASRCGITYQSLLTDIYLWLPQTLLRGILHLS</sequence>
<evidence type="ECO:0000313" key="3">
    <source>
        <dbReference type="Proteomes" id="UP001528823"/>
    </source>
</evidence>
<feature type="domain" description="Putative DNA-binding" evidence="1">
    <location>
        <begin position="31"/>
        <end position="134"/>
    </location>
</feature>
<dbReference type="GO" id="GO:0003677">
    <property type="term" value="F:DNA binding"/>
    <property type="evidence" value="ECO:0007669"/>
    <property type="project" value="UniProtKB-KW"/>
</dbReference>
<keyword evidence="3" id="KW-1185">Reference proteome</keyword>
<name>A0ABT5U6P0_9GAMM</name>
<dbReference type="Proteomes" id="UP001528823">
    <property type="component" value="Unassembled WGS sequence"/>
</dbReference>
<organism evidence="2 3">
    <name type="scientific">Spartinivicinus poritis</name>
    <dbReference type="NCBI Taxonomy" id="2994640"/>
    <lineage>
        <taxon>Bacteria</taxon>
        <taxon>Pseudomonadati</taxon>
        <taxon>Pseudomonadota</taxon>
        <taxon>Gammaproteobacteria</taxon>
        <taxon>Oceanospirillales</taxon>
        <taxon>Zooshikellaceae</taxon>
        <taxon>Spartinivicinus</taxon>
    </lineage>
</organism>